<evidence type="ECO:0000313" key="5">
    <source>
        <dbReference type="EMBL" id="MBJ6723286.1"/>
    </source>
</evidence>
<dbReference type="Pfam" id="PF01041">
    <property type="entry name" value="DegT_DnrJ_EryC1"/>
    <property type="match status" value="1"/>
</dbReference>
<gene>
    <name evidence="5" type="ORF">JFN93_01075</name>
</gene>
<protein>
    <submittedName>
        <fullName evidence="5">DegT/DnrJ/EryC1/StrS aminotransferase family protein</fullName>
    </submittedName>
</protein>
<dbReference type="EMBL" id="JAEMHM010000001">
    <property type="protein sequence ID" value="MBJ6723286.1"/>
    <property type="molecule type" value="Genomic_DNA"/>
</dbReference>
<sequence length="391" mass="43760">MRENFLPFSIPNLGEDEINEVVDSLRSGWITTGPKVKRFEEALKEYTGATYAVPLSSATAGLHLRMLALKLQPGDEVITTPMTFAATVSMIVQGGGTPVLADIEPGTLNIDVDQVRTKITPRTRAIVPVHFAGQPCDMDRIFDLAREFKLEVIEDAAHAIGTEYKGKRIGSFDTTSIFSFHPIKNITTGEGGMLATHDEQLAEEISLMKFHGMNKEAWKRYEASGTPNYDIVMPGFKYNMMDIQAALGLHQLKRLDGFIDDRTVFAEFYNKAFAEVEEVLTPKLVPYPHRHAWHLYTPLIKVEALTIDRDQFMAELKKENIGSGLHFKAIHHHPYYRDTLKIPAGALPNADYASDRILSLPLFPQMTMQDAQDTVDAVKRVIGRSKKSIQG</sequence>
<keyword evidence="6" id="KW-1185">Reference proteome</keyword>
<dbReference type="Gene3D" id="3.90.1150.10">
    <property type="entry name" value="Aspartate Aminotransferase, domain 1"/>
    <property type="match status" value="1"/>
</dbReference>
<dbReference type="InterPro" id="IPR015422">
    <property type="entry name" value="PyrdxlP-dep_Trfase_small"/>
</dbReference>
<reference evidence="5" key="1">
    <citation type="submission" date="2020-12" db="EMBL/GenBank/DDBJ databases">
        <title>Geomonas sp. Red875, isolated from river sediment.</title>
        <authorList>
            <person name="Xu Z."/>
            <person name="Zhang Z."/>
            <person name="Masuda Y."/>
            <person name="Itoh H."/>
            <person name="Senoo K."/>
        </authorList>
    </citation>
    <scope>NUCLEOTIDE SEQUENCE</scope>
    <source>
        <strain evidence="5">Red875</strain>
    </source>
</reference>
<keyword evidence="5" id="KW-0032">Aminotransferase</keyword>
<dbReference type="Proteomes" id="UP000636888">
    <property type="component" value="Unassembled WGS sequence"/>
</dbReference>
<dbReference type="GO" id="GO:0008483">
    <property type="term" value="F:transaminase activity"/>
    <property type="evidence" value="ECO:0007669"/>
    <property type="project" value="UniProtKB-KW"/>
</dbReference>
<comment type="caution">
    <text evidence="5">The sequence shown here is derived from an EMBL/GenBank/DDBJ whole genome shotgun (WGS) entry which is preliminary data.</text>
</comment>
<evidence type="ECO:0000256" key="4">
    <source>
        <dbReference type="RuleBase" id="RU004508"/>
    </source>
</evidence>
<keyword evidence="3 4" id="KW-0663">Pyridoxal phosphate</keyword>
<dbReference type="InterPro" id="IPR000653">
    <property type="entry name" value="DegT/StrS_aminotransferase"/>
</dbReference>
<dbReference type="InterPro" id="IPR015424">
    <property type="entry name" value="PyrdxlP-dep_Trfase"/>
</dbReference>
<dbReference type="InterPro" id="IPR015421">
    <property type="entry name" value="PyrdxlP-dep_Trfase_major"/>
</dbReference>
<dbReference type="PANTHER" id="PTHR30244">
    <property type="entry name" value="TRANSAMINASE"/>
    <property type="match status" value="1"/>
</dbReference>
<dbReference type="PIRSF" id="PIRSF000390">
    <property type="entry name" value="PLP_StrS"/>
    <property type="match status" value="1"/>
</dbReference>
<proteinExistence type="inferred from homology"/>
<dbReference type="RefSeq" id="WP_199382125.1">
    <property type="nucleotide sequence ID" value="NZ_JAEMHM010000001.1"/>
</dbReference>
<dbReference type="GO" id="GO:0030170">
    <property type="term" value="F:pyridoxal phosphate binding"/>
    <property type="evidence" value="ECO:0007669"/>
    <property type="project" value="TreeGrafter"/>
</dbReference>
<dbReference type="AlphaFoldDB" id="A0A8J7LXL1"/>
<evidence type="ECO:0000256" key="1">
    <source>
        <dbReference type="ARBA" id="ARBA00037999"/>
    </source>
</evidence>
<accession>A0A8J7LXL1</accession>
<evidence type="ECO:0000256" key="2">
    <source>
        <dbReference type="PIRSR" id="PIRSR000390-1"/>
    </source>
</evidence>
<feature type="active site" description="Proton acceptor" evidence="2">
    <location>
        <position position="184"/>
    </location>
</feature>
<evidence type="ECO:0000256" key="3">
    <source>
        <dbReference type="PIRSR" id="PIRSR000390-2"/>
    </source>
</evidence>
<comment type="similarity">
    <text evidence="1 4">Belongs to the DegT/DnrJ/EryC1 family.</text>
</comment>
<evidence type="ECO:0000313" key="6">
    <source>
        <dbReference type="Proteomes" id="UP000636888"/>
    </source>
</evidence>
<name>A0A8J7LXL1_9BACT</name>
<dbReference type="CDD" id="cd00616">
    <property type="entry name" value="AHBA_syn"/>
    <property type="match status" value="1"/>
</dbReference>
<dbReference type="GO" id="GO:0000271">
    <property type="term" value="P:polysaccharide biosynthetic process"/>
    <property type="evidence" value="ECO:0007669"/>
    <property type="project" value="TreeGrafter"/>
</dbReference>
<organism evidence="5 6">
    <name type="scientific">Geomesophilobacter sediminis</name>
    <dbReference type="NCBI Taxonomy" id="2798584"/>
    <lineage>
        <taxon>Bacteria</taxon>
        <taxon>Pseudomonadati</taxon>
        <taxon>Thermodesulfobacteriota</taxon>
        <taxon>Desulfuromonadia</taxon>
        <taxon>Geobacterales</taxon>
        <taxon>Geobacteraceae</taxon>
        <taxon>Geomesophilobacter</taxon>
    </lineage>
</organism>
<feature type="modified residue" description="N6-(pyridoxal phosphate)lysine" evidence="3">
    <location>
        <position position="184"/>
    </location>
</feature>
<keyword evidence="5" id="KW-0808">Transferase</keyword>
<dbReference type="PANTHER" id="PTHR30244:SF34">
    <property type="entry name" value="DTDP-4-AMINO-4,6-DIDEOXYGALACTOSE TRANSAMINASE"/>
    <property type="match status" value="1"/>
</dbReference>
<dbReference type="SUPFAM" id="SSF53383">
    <property type="entry name" value="PLP-dependent transferases"/>
    <property type="match status" value="1"/>
</dbReference>
<dbReference type="Gene3D" id="3.40.640.10">
    <property type="entry name" value="Type I PLP-dependent aspartate aminotransferase-like (Major domain)"/>
    <property type="match status" value="1"/>
</dbReference>